<dbReference type="GO" id="GO:0030117">
    <property type="term" value="C:membrane coat"/>
    <property type="evidence" value="ECO:0007669"/>
    <property type="project" value="InterPro"/>
</dbReference>
<comment type="subcellular location">
    <subcellularLocation>
        <location evidence="1">Endomembrane system</location>
    </subcellularLocation>
</comment>
<evidence type="ECO:0000256" key="6">
    <source>
        <dbReference type="PIRNR" id="PIRNR002291"/>
    </source>
</evidence>
<evidence type="ECO:0000313" key="9">
    <source>
        <dbReference type="Proteomes" id="UP000183365"/>
    </source>
</evidence>
<sequence>MGPFDKKFKKFITNNIRVAPKVPSVNDKVGIDELKDFLSSKYPQTRKDAVRRVVEQMNLGKDMSSLFPDIVKNMGINNDDIELKKLIYLFIINYSLEKPEFMILVINSFLQDTLSDNPLIKCMALKTMCMLPIEMVLEYLEQPITDGLLSDNAYVRKTSVICLLKIYNYDLDLFEKLLPVFKGMMYKEDNSMVIGNILQFLMEMDSKKYLNITLTQYVNENIEKLVNILPECNEWSRVSVLNSLAIYDNQTLPLDPSSVYLLTNKVTPYLQHINPSIIMSALKVLFNFIDFIKDDSSVNIWEKLAMGIVSILNNPSFELQFILMRNLRIILSKLPTLYSYIDIKNFFLKMSDPIYLKYAKLEILDEVLNKNLRKVDVELVISEYKDYCNFEFNNEFIETVLNKLGDLLLLLDSEKDIHLKLNIIEFLTNDINYQNDAVMINLCKICNSYSRECQQLILTWCLSNWESLLFDRSKAHFINYITVLRNDVTSFNSILSAFIENISDEGPETQLMTINALIKTENLSALKQVLDLDVYSLEVKEMVTFYQRLFSNSNPSEALKFMNINQVSFNDADSLKDKIPANKLNYWFKNLGYLSSVLYHESEEDIPPRAKILYYKNNDNKEKIKADLLTLNDMIQKDSNELNLLDFEDNGNLQSTSAKDSKTDPIDDLLGLF</sequence>
<dbReference type="Gene3D" id="1.25.10.10">
    <property type="entry name" value="Leucine-rich Repeat Variant"/>
    <property type="match status" value="1"/>
</dbReference>
<evidence type="ECO:0000256" key="4">
    <source>
        <dbReference type="ARBA" id="ARBA00022927"/>
    </source>
</evidence>
<dbReference type="InterPro" id="IPR011989">
    <property type="entry name" value="ARM-like"/>
</dbReference>
<evidence type="ECO:0000256" key="3">
    <source>
        <dbReference type="ARBA" id="ARBA00022448"/>
    </source>
</evidence>
<dbReference type="InterPro" id="IPR002553">
    <property type="entry name" value="Clathrin/coatomer_adapt-like_N"/>
</dbReference>
<keyword evidence="4 6" id="KW-0653">Protein transport</keyword>
<dbReference type="EMBL" id="FQNF01000052">
    <property type="protein sequence ID" value="SGZ40499.1"/>
    <property type="molecule type" value="Genomic_DNA"/>
</dbReference>
<dbReference type="InterPro" id="IPR016024">
    <property type="entry name" value="ARM-type_fold"/>
</dbReference>
<evidence type="ECO:0000256" key="5">
    <source>
        <dbReference type="ARBA" id="ARBA00023136"/>
    </source>
</evidence>
<evidence type="ECO:0000259" key="7">
    <source>
        <dbReference type="Pfam" id="PF01602"/>
    </source>
</evidence>
<gene>
    <name evidence="8" type="ORF">HGUI_02699</name>
</gene>
<dbReference type="InterPro" id="IPR026739">
    <property type="entry name" value="AP_beta"/>
</dbReference>
<dbReference type="GO" id="GO:0006886">
    <property type="term" value="P:intracellular protein transport"/>
    <property type="evidence" value="ECO:0007669"/>
    <property type="project" value="InterPro"/>
</dbReference>
<dbReference type="OrthoDB" id="10254310at2759"/>
<keyword evidence="3 6" id="KW-0813">Transport</keyword>
<feature type="domain" description="Clathrin/coatomer adaptor adaptin-like N-terminal" evidence="7">
    <location>
        <begin position="31"/>
        <end position="553"/>
    </location>
</feature>
<evidence type="ECO:0000256" key="1">
    <source>
        <dbReference type="ARBA" id="ARBA00004308"/>
    </source>
</evidence>
<dbReference type="VEuPathDB" id="FungiDB:HGUI_02699"/>
<dbReference type="SUPFAM" id="SSF48371">
    <property type="entry name" value="ARM repeat"/>
    <property type="match status" value="1"/>
</dbReference>
<reference evidence="9" key="1">
    <citation type="submission" date="2016-11" db="EMBL/GenBank/DDBJ databases">
        <authorList>
            <person name="Guldener U."/>
        </authorList>
    </citation>
    <scope>NUCLEOTIDE SEQUENCE [LARGE SCALE GENOMIC DNA]</scope>
</reference>
<dbReference type="AlphaFoldDB" id="A0A1L0B619"/>
<proteinExistence type="inferred from homology"/>
<dbReference type="GO" id="GO:0030276">
    <property type="term" value="F:clathrin binding"/>
    <property type="evidence" value="ECO:0007669"/>
    <property type="project" value="InterPro"/>
</dbReference>
<evidence type="ECO:0000313" key="8">
    <source>
        <dbReference type="EMBL" id="SGZ40499.1"/>
    </source>
</evidence>
<dbReference type="GO" id="GO:0016192">
    <property type="term" value="P:vesicle-mediated transport"/>
    <property type="evidence" value="ECO:0007669"/>
    <property type="project" value="InterPro"/>
</dbReference>
<evidence type="ECO:0000256" key="2">
    <source>
        <dbReference type="ARBA" id="ARBA00006613"/>
    </source>
</evidence>
<dbReference type="Pfam" id="PF01602">
    <property type="entry name" value="Adaptin_N"/>
    <property type="match status" value="1"/>
</dbReference>
<dbReference type="PIRSF" id="PIRSF002291">
    <property type="entry name" value="AP_complex_beta"/>
    <property type="match status" value="1"/>
</dbReference>
<accession>A0A1L0B619</accession>
<dbReference type="PANTHER" id="PTHR11134">
    <property type="entry name" value="ADAPTOR COMPLEX SUBUNIT BETA FAMILY MEMBER"/>
    <property type="match status" value="1"/>
</dbReference>
<comment type="function">
    <text evidence="6">Adaptins are components of the adaptor complexes which link clathrin to receptors in coated vesicles. Clathrin-associated protein complexes are believed to interact with the cytoplasmic tails of membrane proteins, leading to their selection and concentration.</text>
</comment>
<name>A0A1L0B619_9ASCO</name>
<comment type="similarity">
    <text evidence="2 6">Belongs to the adaptor complexes large subunit family.</text>
</comment>
<dbReference type="Proteomes" id="UP000183365">
    <property type="component" value="Unassembled WGS sequence"/>
</dbReference>
<keyword evidence="5 6" id="KW-0472">Membrane</keyword>
<protein>
    <recommendedName>
        <fullName evidence="6">AP complex subunit beta</fullName>
    </recommendedName>
</protein>
<dbReference type="InterPro" id="IPR016342">
    <property type="entry name" value="AP_complex_bsu_1_2_4"/>
</dbReference>
<keyword evidence="9" id="KW-1185">Reference proteome</keyword>
<dbReference type="GO" id="GO:0012505">
    <property type="term" value="C:endomembrane system"/>
    <property type="evidence" value="ECO:0007669"/>
    <property type="project" value="UniProtKB-SubCell"/>
</dbReference>
<organism evidence="8 9">
    <name type="scientific">Hanseniaspora guilliermondii</name>
    <dbReference type="NCBI Taxonomy" id="56406"/>
    <lineage>
        <taxon>Eukaryota</taxon>
        <taxon>Fungi</taxon>
        <taxon>Dikarya</taxon>
        <taxon>Ascomycota</taxon>
        <taxon>Saccharomycotina</taxon>
        <taxon>Saccharomycetes</taxon>
        <taxon>Saccharomycodales</taxon>
        <taxon>Saccharomycodaceae</taxon>
        <taxon>Hanseniaspora</taxon>
    </lineage>
</organism>